<feature type="domain" description="Tyrosine specific protein phosphatases" evidence="2">
    <location>
        <begin position="167"/>
        <end position="233"/>
    </location>
</feature>
<dbReference type="Pfam" id="PF13350">
    <property type="entry name" value="Y_phosphatase3"/>
    <property type="match status" value="1"/>
</dbReference>
<dbReference type="Gene3D" id="3.90.190.10">
    <property type="entry name" value="Protein tyrosine phosphatase superfamily"/>
    <property type="match status" value="1"/>
</dbReference>
<dbReference type="PANTHER" id="PTHR31126:SF1">
    <property type="entry name" value="TYROSINE SPECIFIC PROTEIN PHOSPHATASES DOMAIN-CONTAINING PROTEIN"/>
    <property type="match status" value="1"/>
</dbReference>
<dbReference type="GO" id="GO:0004721">
    <property type="term" value="F:phosphoprotein phosphatase activity"/>
    <property type="evidence" value="ECO:0007669"/>
    <property type="project" value="InterPro"/>
</dbReference>
<evidence type="ECO:0000313" key="4">
    <source>
        <dbReference type="Proteomes" id="UP001175000"/>
    </source>
</evidence>
<organism evidence="3 4">
    <name type="scientific">Immersiella caudata</name>
    <dbReference type="NCBI Taxonomy" id="314043"/>
    <lineage>
        <taxon>Eukaryota</taxon>
        <taxon>Fungi</taxon>
        <taxon>Dikarya</taxon>
        <taxon>Ascomycota</taxon>
        <taxon>Pezizomycotina</taxon>
        <taxon>Sordariomycetes</taxon>
        <taxon>Sordariomycetidae</taxon>
        <taxon>Sordariales</taxon>
        <taxon>Lasiosphaeriaceae</taxon>
        <taxon>Immersiella</taxon>
    </lineage>
</organism>
<comment type="caution">
    <text evidence="3">The sequence shown here is derived from an EMBL/GenBank/DDBJ whole genome shotgun (WGS) entry which is preliminary data.</text>
</comment>
<accession>A0AA39XHK0</accession>
<dbReference type="InterPro" id="IPR000387">
    <property type="entry name" value="Tyr_Pase_dom"/>
</dbReference>
<dbReference type="PROSITE" id="PS50056">
    <property type="entry name" value="TYR_PHOSPHATASE_2"/>
    <property type="match status" value="1"/>
</dbReference>
<proteinExistence type="predicted"/>
<dbReference type="EMBL" id="JAULSU010000001">
    <property type="protein sequence ID" value="KAK0633761.1"/>
    <property type="molecule type" value="Genomic_DNA"/>
</dbReference>
<evidence type="ECO:0000259" key="2">
    <source>
        <dbReference type="PROSITE" id="PS50056"/>
    </source>
</evidence>
<dbReference type="Proteomes" id="UP001175000">
    <property type="component" value="Unassembled WGS sequence"/>
</dbReference>
<dbReference type="SUPFAM" id="SSF52799">
    <property type="entry name" value="(Phosphotyrosine protein) phosphatases II"/>
    <property type="match status" value="1"/>
</dbReference>
<dbReference type="AlphaFoldDB" id="A0AA39XHK0"/>
<protein>
    <submittedName>
        <fullName evidence="3">Protein-tyrosine phosphatase-like protein</fullName>
    </submittedName>
</protein>
<sequence length="308" mass="33158">MGAQVGGDLPGGPSPTQLAVPLPPPPFVTAPGLANLRDVGGYPIAAQSKGSHAAVKRGVVFRSAELSKVGEEGVAALRELNITHVFDLRSAKEFSHGKDGESFHGHTDRMPTGWEAERVFVPVFLDQDYSPAAMAERFNAYSDGTEGFARAYSTILDAAASPDNAHQPFRTILTHLGSSNPPSPILVHCTAGKDRTGLICAIVLALLGVNDEIIAHEYSLTELGLASRKEEIVQQLIRGEALFGDRPRAERMVSARYETMIATLAMIRQKYGSVESYVVDHCRVSRETVERLRKNLVVNVSDAGGVVD</sequence>
<dbReference type="InterPro" id="IPR016130">
    <property type="entry name" value="Tyr_Pase_AS"/>
</dbReference>
<evidence type="ECO:0000256" key="1">
    <source>
        <dbReference type="SAM" id="MobiDB-lite"/>
    </source>
</evidence>
<feature type="region of interest" description="Disordered" evidence="1">
    <location>
        <begin position="1"/>
        <end position="20"/>
    </location>
</feature>
<gene>
    <name evidence="3" type="ORF">B0T14DRAFT_414876</name>
</gene>
<dbReference type="PROSITE" id="PS00383">
    <property type="entry name" value="TYR_PHOSPHATASE_1"/>
    <property type="match status" value="1"/>
</dbReference>
<feature type="compositionally biased region" description="Gly residues" evidence="1">
    <location>
        <begin position="1"/>
        <end position="10"/>
    </location>
</feature>
<dbReference type="InterPro" id="IPR026893">
    <property type="entry name" value="Tyr/Ser_Pase_IphP-type"/>
</dbReference>
<evidence type="ECO:0000313" key="3">
    <source>
        <dbReference type="EMBL" id="KAK0633761.1"/>
    </source>
</evidence>
<dbReference type="PANTHER" id="PTHR31126">
    <property type="entry name" value="TYROSINE-PROTEIN PHOSPHATASE"/>
    <property type="match status" value="1"/>
</dbReference>
<name>A0AA39XHK0_9PEZI</name>
<keyword evidence="4" id="KW-1185">Reference proteome</keyword>
<dbReference type="InterPro" id="IPR029021">
    <property type="entry name" value="Prot-tyrosine_phosphatase-like"/>
</dbReference>
<reference evidence="3" key="1">
    <citation type="submission" date="2023-06" db="EMBL/GenBank/DDBJ databases">
        <title>Genome-scale phylogeny and comparative genomics of the fungal order Sordariales.</title>
        <authorList>
            <consortium name="Lawrence Berkeley National Laboratory"/>
            <person name="Hensen N."/>
            <person name="Bonometti L."/>
            <person name="Westerberg I."/>
            <person name="Brannstrom I.O."/>
            <person name="Guillou S."/>
            <person name="Cros-Aarteil S."/>
            <person name="Calhoun S."/>
            <person name="Haridas S."/>
            <person name="Kuo A."/>
            <person name="Mondo S."/>
            <person name="Pangilinan J."/>
            <person name="Riley R."/>
            <person name="Labutti K."/>
            <person name="Andreopoulos B."/>
            <person name="Lipzen A."/>
            <person name="Chen C."/>
            <person name="Yanf M."/>
            <person name="Daum C."/>
            <person name="Ng V."/>
            <person name="Clum A."/>
            <person name="Steindorff A."/>
            <person name="Ohm R."/>
            <person name="Martin F."/>
            <person name="Silar P."/>
            <person name="Natvig D."/>
            <person name="Lalanne C."/>
            <person name="Gautier V."/>
            <person name="Ament-Velasquez S.L."/>
            <person name="Kruys A."/>
            <person name="Hutchinson M.I."/>
            <person name="Powell A.J."/>
            <person name="Barry K."/>
            <person name="Miller A.N."/>
            <person name="Grigoriev I.V."/>
            <person name="Debuchy R."/>
            <person name="Gladieux P."/>
            <person name="Thoren M.H."/>
            <person name="Johannesson H."/>
        </authorList>
    </citation>
    <scope>NUCLEOTIDE SEQUENCE</scope>
    <source>
        <strain evidence="3">CBS 606.72</strain>
    </source>
</reference>